<keyword evidence="3" id="KW-1185">Reference proteome</keyword>
<dbReference type="EMBL" id="JBIQWL010000001">
    <property type="protein sequence ID" value="MFH8249234.1"/>
    <property type="molecule type" value="Genomic_DNA"/>
</dbReference>
<accession>A0ABW7Q319</accession>
<evidence type="ECO:0000259" key="1">
    <source>
        <dbReference type="Pfam" id="PF02557"/>
    </source>
</evidence>
<dbReference type="Gene3D" id="3.30.1380.10">
    <property type="match status" value="1"/>
</dbReference>
<dbReference type="Proteomes" id="UP001610861">
    <property type="component" value="Unassembled WGS sequence"/>
</dbReference>
<name>A0ABW7Q319_9MICO</name>
<dbReference type="InterPro" id="IPR003709">
    <property type="entry name" value="VanY-like_core_dom"/>
</dbReference>
<dbReference type="InterPro" id="IPR009045">
    <property type="entry name" value="Zn_M74/Hedgehog-like"/>
</dbReference>
<dbReference type="SUPFAM" id="SSF55166">
    <property type="entry name" value="Hedgehog/DD-peptidase"/>
    <property type="match status" value="1"/>
</dbReference>
<organism evidence="2 3">
    <name type="scientific">Microbacterium alkaliflavum</name>
    <dbReference type="NCBI Taxonomy" id="3248839"/>
    <lineage>
        <taxon>Bacteria</taxon>
        <taxon>Bacillati</taxon>
        <taxon>Actinomycetota</taxon>
        <taxon>Actinomycetes</taxon>
        <taxon>Micrococcales</taxon>
        <taxon>Microbacteriaceae</taxon>
        <taxon>Microbacterium</taxon>
    </lineage>
</organism>
<feature type="domain" description="D-alanyl-D-alanine carboxypeptidase-like core" evidence="1">
    <location>
        <begin position="75"/>
        <end position="154"/>
    </location>
</feature>
<dbReference type="RefSeq" id="WP_396639177.1">
    <property type="nucleotide sequence ID" value="NZ_JBIQWL010000001.1"/>
</dbReference>
<comment type="caution">
    <text evidence="2">The sequence shown here is derived from an EMBL/GenBank/DDBJ whole genome shotgun (WGS) entry which is preliminary data.</text>
</comment>
<sequence>MSVLRPSLVRSNPPGRRVAFVAVGAVVAVTLAVGLWAVMFVQAGVLAAPYAPRVDDGFLAEPVTLGDADVAAISNLDPALLAAVREAEAAASVDGVSFEVTSGWRTARYQQWLLEDAVKKYGSTEIALQWVAAPDRSHHVTGRAVDIGPLDAQSWLIAHGAAWGLCQIYANERWHFELATEPGGACPALLENAAG</sequence>
<evidence type="ECO:0000313" key="3">
    <source>
        <dbReference type="Proteomes" id="UP001610861"/>
    </source>
</evidence>
<dbReference type="CDD" id="cd14846">
    <property type="entry name" value="Peptidase_M15_like"/>
    <property type="match status" value="1"/>
</dbReference>
<gene>
    <name evidence="2" type="ORF">ACH3VR_02545</name>
</gene>
<evidence type="ECO:0000313" key="2">
    <source>
        <dbReference type="EMBL" id="MFH8249234.1"/>
    </source>
</evidence>
<reference evidence="2 3" key="1">
    <citation type="submission" date="2024-09" db="EMBL/GenBank/DDBJ databases">
        <authorList>
            <person name="Pan X."/>
        </authorList>
    </citation>
    <scope>NUCLEOTIDE SEQUENCE [LARGE SCALE GENOMIC DNA]</scope>
    <source>
        <strain evidence="2 3">B2969</strain>
    </source>
</reference>
<proteinExistence type="predicted"/>
<dbReference type="Pfam" id="PF02557">
    <property type="entry name" value="VanY"/>
    <property type="match status" value="1"/>
</dbReference>
<protein>
    <submittedName>
        <fullName evidence="2">M15 family metallopeptidase</fullName>
    </submittedName>
</protein>